<evidence type="ECO:0000313" key="2">
    <source>
        <dbReference type="EMBL" id="KAF9056861.1"/>
    </source>
</evidence>
<accession>A0A9P5P8F5</accession>
<feature type="compositionally biased region" description="Basic residues" evidence="1">
    <location>
        <begin position="747"/>
        <end position="764"/>
    </location>
</feature>
<evidence type="ECO:0000256" key="1">
    <source>
        <dbReference type="SAM" id="MobiDB-lite"/>
    </source>
</evidence>
<dbReference type="Proteomes" id="UP000772434">
    <property type="component" value="Unassembled WGS sequence"/>
</dbReference>
<feature type="region of interest" description="Disordered" evidence="1">
    <location>
        <begin position="171"/>
        <end position="222"/>
    </location>
</feature>
<comment type="caution">
    <text evidence="2">The sequence shown here is derived from an EMBL/GenBank/DDBJ whole genome shotgun (WGS) entry which is preliminary data.</text>
</comment>
<feature type="region of interest" description="Disordered" evidence="1">
    <location>
        <begin position="738"/>
        <end position="771"/>
    </location>
</feature>
<feature type="compositionally biased region" description="Low complexity" evidence="1">
    <location>
        <begin position="711"/>
        <end position="722"/>
    </location>
</feature>
<feature type="compositionally biased region" description="Low complexity" evidence="1">
    <location>
        <begin position="693"/>
        <end position="702"/>
    </location>
</feature>
<sequence length="771" mass="85084">MAVARNQQKNVTRFFGAYCSRYIVVGPEEKQEKLKKPGLYPSMAFKPGGYSAPPLPLLIQCPDYAVAQLVYDRLQPFFSNRANWTSNLVESRRELIWAVKYGMSKPLLLSTTPKGLTAVKSIKKLLHSAASLRLLNAKCLNDASITHLHVYNPAAEPRKSAALRRTLLEDSIKDETPEEGLGNPEPASDPESPQLPSREIPSMPSTPHRHGPPSDSQGKMGWGNILFAPNIDVRVHSPTSDYAAGPGPASSPGPLSPTRGRGKEFGRRFLKAEGLAPRDVSEFEDALLSARSSEAFVSEIGYSGGRLGELKAEKVAVLWDLSMARQKKSSNFSKLLHASCRVGDTARRPWRTRTKRATIRLTAGQKTERKQRRAAQKLSYKQALLEVHQQIYAAAQEIHERFPHLSASLITTDIFQSERLQSATKDVGRYSAFVSLESKRINAEVPEGQPRRKVHEMSSEIATKWRTMSEEEKDVATKVELEHLRDRRANREVGEHRVSAAAAQDSFLTLECIEENLKRLNMRTGDEHLLIATRGNNKVFHKPYIFTSSNRVVEFFSNAFKETPEDMGYRMDSFMVSGVEGLARTQVQVLLQLKKDISQLIFKKLHATESLSRIGRFQSLKNPSSVGTKTELELLLSAWNTGTAYFYRMPPSEHREWLATYEASLQLPTQGESESDGEGGVGLGSIVETMEGGQAPQAEGAGSTSGSSMPTGNNSTAATTSTGRSSFVAMNVVTDANGVAVAMKATTRTRKKRSDAGKPRKKKAQVNGEAA</sequence>
<dbReference type="OrthoDB" id="3033638at2759"/>
<protein>
    <submittedName>
        <fullName evidence="2">Uncharacterized protein</fullName>
    </submittedName>
</protein>
<proteinExistence type="predicted"/>
<keyword evidence="3" id="KW-1185">Reference proteome</keyword>
<feature type="region of interest" description="Disordered" evidence="1">
    <location>
        <begin position="237"/>
        <end position="262"/>
    </location>
</feature>
<dbReference type="EMBL" id="JADNRY010000420">
    <property type="protein sequence ID" value="KAF9056861.1"/>
    <property type="molecule type" value="Genomic_DNA"/>
</dbReference>
<name>A0A9P5P8F5_9AGAR</name>
<dbReference type="AlphaFoldDB" id="A0A9P5P8F5"/>
<reference evidence="2" key="1">
    <citation type="submission" date="2020-11" db="EMBL/GenBank/DDBJ databases">
        <authorList>
            <consortium name="DOE Joint Genome Institute"/>
            <person name="Ahrendt S."/>
            <person name="Riley R."/>
            <person name="Andreopoulos W."/>
            <person name="Labutti K."/>
            <person name="Pangilinan J."/>
            <person name="Ruiz-Duenas F.J."/>
            <person name="Barrasa J.M."/>
            <person name="Sanchez-Garcia M."/>
            <person name="Camarero S."/>
            <person name="Miyauchi S."/>
            <person name="Serrano A."/>
            <person name="Linde D."/>
            <person name="Babiker R."/>
            <person name="Drula E."/>
            <person name="Ayuso-Fernandez I."/>
            <person name="Pacheco R."/>
            <person name="Padilla G."/>
            <person name="Ferreira P."/>
            <person name="Barriuso J."/>
            <person name="Kellner H."/>
            <person name="Castanera R."/>
            <person name="Alfaro M."/>
            <person name="Ramirez L."/>
            <person name="Pisabarro A.G."/>
            <person name="Kuo A."/>
            <person name="Tritt A."/>
            <person name="Lipzen A."/>
            <person name="He G."/>
            <person name="Yan M."/>
            <person name="Ng V."/>
            <person name="Cullen D."/>
            <person name="Martin F."/>
            <person name="Rosso M.-N."/>
            <person name="Henrissat B."/>
            <person name="Hibbett D."/>
            <person name="Martinez A.T."/>
            <person name="Grigoriev I.V."/>
        </authorList>
    </citation>
    <scope>NUCLEOTIDE SEQUENCE</scope>
    <source>
        <strain evidence="2">AH 40177</strain>
    </source>
</reference>
<evidence type="ECO:0000313" key="3">
    <source>
        <dbReference type="Proteomes" id="UP000772434"/>
    </source>
</evidence>
<gene>
    <name evidence="2" type="ORF">BDP27DRAFT_1373059</name>
</gene>
<organism evidence="2 3">
    <name type="scientific">Rhodocollybia butyracea</name>
    <dbReference type="NCBI Taxonomy" id="206335"/>
    <lineage>
        <taxon>Eukaryota</taxon>
        <taxon>Fungi</taxon>
        <taxon>Dikarya</taxon>
        <taxon>Basidiomycota</taxon>
        <taxon>Agaricomycotina</taxon>
        <taxon>Agaricomycetes</taxon>
        <taxon>Agaricomycetidae</taxon>
        <taxon>Agaricales</taxon>
        <taxon>Marasmiineae</taxon>
        <taxon>Omphalotaceae</taxon>
        <taxon>Rhodocollybia</taxon>
    </lineage>
</organism>
<feature type="region of interest" description="Disordered" evidence="1">
    <location>
        <begin position="693"/>
        <end position="722"/>
    </location>
</feature>